<evidence type="ECO:0000313" key="2">
    <source>
        <dbReference type="Proteomes" id="UP001497392"/>
    </source>
</evidence>
<name>A0ABP1G1D0_9CHLO</name>
<organism evidence="1 2">
    <name type="scientific">Coccomyxa viridis</name>
    <dbReference type="NCBI Taxonomy" id="1274662"/>
    <lineage>
        <taxon>Eukaryota</taxon>
        <taxon>Viridiplantae</taxon>
        <taxon>Chlorophyta</taxon>
        <taxon>core chlorophytes</taxon>
        <taxon>Trebouxiophyceae</taxon>
        <taxon>Trebouxiophyceae incertae sedis</taxon>
        <taxon>Coccomyxaceae</taxon>
        <taxon>Coccomyxa</taxon>
    </lineage>
</organism>
<proteinExistence type="predicted"/>
<dbReference type="EMBL" id="CAXHTA020000015">
    <property type="protein sequence ID" value="CAL5226024.1"/>
    <property type="molecule type" value="Genomic_DNA"/>
</dbReference>
<gene>
    <name evidence="1" type="primary">g8832</name>
    <name evidence="1" type="ORF">VP750_LOCUS7930</name>
</gene>
<sequence>MSDNAAVVTGSLGIQYARLTNLEARVLAEVDAGKTLDPDGWLMKSYMTAQNAVDGLEKGRQLIFDQMYGGDKTKECQRMSTATNNKWKVIETKGRLGSDLVPLKKLVKNYQTQKATLEPHVWIAGKREDQQEQE</sequence>
<dbReference type="Proteomes" id="UP001497392">
    <property type="component" value="Unassembled WGS sequence"/>
</dbReference>
<evidence type="ECO:0000313" key="1">
    <source>
        <dbReference type="EMBL" id="CAL5226024.1"/>
    </source>
</evidence>
<protein>
    <submittedName>
        <fullName evidence="1">G8832 protein</fullName>
    </submittedName>
</protein>
<keyword evidence="2" id="KW-1185">Reference proteome</keyword>
<reference evidence="1 2" key="1">
    <citation type="submission" date="2024-06" db="EMBL/GenBank/DDBJ databases">
        <authorList>
            <person name="Kraege A."/>
            <person name="Thomma B."/>
        </authorList>
    </citation>
    <scope>NUCLEOTIDE SEQUENCE [LARGE SCALE GENOMIC DNA]</scope>
</reference>
<accession>A0ABP1G1D0</accession>
<comment type="caution">
    <text evidence="1">The sequence shown here is derived from an EMBL/GenBank/DDBJ whole genome shotgun (WGS) entry which is preliminary data.</text>
</comment>